<dbReference type="Proteomes" id="UP000011907">
    <property type="component" value="Unassembled WGS sequence"/>
</dbReference>
<feature type="compositionally biased region" description="Basic residues" evidence="1">
    <location>
        <begin position="283"/>
        <end position="320"/>
    </location>
</feature>
<comment type="caution">
    <text evidence="3">The sequence shown here is derived from an EMBL/GenBank/DDBJ whole genome shotgun (WGS) entry which is preliminary data.</text>
</comment>
<proteinExistence type="predicted"/>
<reference evidence="3 4" key="1">
    <citation type="journal article" date="2013" name="Genome Announc.">
        <title>Draft Whole-Genome Sequence of Bacillus sonorensis Strain L12, a Source of Nonribosomal Lipopeptides.</title>
        <authorList>
            <person name="Adimpong D.B."/>
            <person name="Sorensen K.I."/>
            <person name="Nielsen D.S."/>
            <person name="Thorsen L."/>
            <person name="Rasmussen T.B."/>
            <person name="Derkx P.M."/>
            <person name="Jespersen L."/>
        </authorList>
    </citation>
    <scope>NUCLEOTIDE SEQUENCE [LARGE SCALE GENOMIC DNA]</scope>
    <source>
        <strain evidence="3 4">L12</strain>
    </source>
</reference>
<name>M5PCE5_9BACI</name>
<feature type="transmembrane region" description="Helical" evidence="2">
    <location>
        <begin position="251"/>
        <end position="267"/>
    </location>
</feature>
<evidence type="ECO:0000313" key="4">
    <source>
        <dbReference type="Proteomes" id="UP000011907"/>
    </source>
</evidence>
<dbReference type="RefSeq" id="WP_006639693.1">
    <property type="nucleotide sequence ID" value="NZ_AOFM01000009.1"/>
</dbReference>
<sequence>METMILFIIFMFVIFLVILLSRFILDKAIFPFIEYLSNSSFEKYNEIVKKSKKRLIIHNVILKISECFFILLLIFFITVCLSLSLSPNDIILTIKYIIVSAFFICCTIFIGNFTQKIKDEFKRGKIKYDSLIEKTIHKIISTIDIDSYLYSRLKVIGKASMSFLIHCLLIYLILLFLTKVDNIPYEVFYLGLMFLPLALASWVYFSSLNNEEQNIRRIVIYVVLLIVTLGKSFFDFKVVIGLDVVNSANEYIIFLILTVFTAVDRLLKSIFDHLKSFKEQKKEKSKKRKTNRRKKLKQKIPLKSKAAKPRKRTKIKGRTI</sequence>
<feature type="transmembrane region" description="Helical" evidence="2">
    <location>
        <begin position="188"/>
        <end position="206"/>
    </location>
</feature>
<dbReference type="EMBL" id="AOFM01000009">
    <property type="protein sequence ID" value="EME73780.1"/>
    <property type="molecule type" value="Genomic_DNA"/>
</dbReference>
<feature type="transmembrane region" description="Helical" evidence="2">
    <location>
        <begin position="155"/>
        <end position="176"/>
    </location>
</feature>
<dbReference type="AlphaFoldDB" id="M5PCE5"/>
<protein>
    <submittedName>
        <fullName evidence="3">Transmembrane protein</fullName>
    </submittedName>
</protein>
<keyword evidence="2" id="KW-1133">Transmembrane helix</keyword>
<evidence type="ECO:0000313" key="3">
    <source>
        <dbReference type="EMBL" id="EME73780.1"/>
    </source>
</evidence>
<feature type="transmembrane region" description="Helical" evidence="2">
    <location>
        <begin position="60"/>
        <end position="84"/>
    </location>
</feature>
<gene>
    <name evidence="3" type="ORF">BSONL12_18739</name>
</gene>
<keyword evidence="2 3" id="KW-0812">Transmembrane</keyword>
<feature type="region of interest" description="Disordered" evidence="1">
    <location>
        <begin position="281"/>
        <end position="320"/>
    </location>
</feature>
<accession>M5PCE5</accession>
<keyword evidence="2" id="KW-0472">Membrane</keyword>
<feature type="transmembrane region" description="Helical" evidence="2">
    <location>
        <begin position="90"/>
        <end position="113"/>
    </location>
</feature>
<dbReference type="STRING" id="1274524.BSONL12_18739"/>
<dbReference type="PATRIC" id="fig|1274524.3.peg.4058"/>
<organism evidence="3 4">
    <name type="scientific">Bacillus sonorensis L12</name>
    <dbReference type="NCBI Taxonomy" id="1274524"/>
    <lineage>
        <taxon>Bacteria</taxon>
        <taxon>Bacillati</taxon>
        <taxon>Bacillota</taxon>
        <taxon>Bacilli</taxon>
        <taxon>Bacillales</taxon>
        <taxon>Bacillaceae</taxon>
        <taxon>Bacillus</taxon>
    </lineage>
</organism>
<evidence type="ECO:0000256" key="1">
    <source>
        <dbReference type="SAM" id="MobiDB-lite"/>
    </source>
</evidence>
<feature type="transmembrane region" description="Helical" evidence="2">
    <location>
        <begin position="218"/>
        <end position="239"/>
    </location>
</feature>
<feature type="transmembrane region" description="Helical" evidence="2">
    <location>
        <begin position="6"/>
        <end position="25"/>
    </location>
</feature>
<evidence type="ECO:0000256" key="2">
    <source>
        <dbReference type="SAM" id="Phobius"/>
    </source>
</evidence>